<keyword evidence="3" id="KW-1185">Reference proteome</keyword>
<feature type="compositionally biased region" description="Low complexity" evidence="1">
    <location>
        <begin position="131"/>
        <end position="140"/>
    </location>
</feature>
<reference evidence="2 3" key="1">
    <citation type="journal article" date="2023" name="Plants (Basel)">
        <title>Bridging the Gap: Combining Genomics and Transcriptomics Approaches to Understand Stylosanthes scabra, an Orphan Legume from the Brazilian Caatinga.</title>
        <authorList>
            <person name="Ferreira-Neto J.R.C."/>
            <person name="da Silva M.D."/>
            <person name="Binneck E."/>
            <person name="de Melo N.F."/>
            <person name="da Silva R.H."/>
            <person name="de Melo A.L.T.M."/>
            <person name="Pandolfi V."/>
            <person name="Bustamante F.O."/>
            <person name="Brasileiro-Vidal A.C."/>
            <person name="Benko-Iseppon A.M."/>
        </authorList>
    </citation>
    <scope>NUCLEOTIDE SEQUENCE [LARGE SCALE GENOMIC DNA]</scope>
    <source>
        <tissue evidence="2">Leaves</tissue>
    </source>
</reference>
<organism evidence="2 3">
    <name type="scientific">Stylosanthes scabra</name>
    <dbReference type="NCBI Taxonomy" id="79078"/>
    <lineage>
        <taxon>Eukaryota</taxon>
        <taxon>Viridiplantae</taxon>
        <taxon>Streptophyta</taxon>
        <taxon>Embryophyta</taxon>
        <taxon>Tracheophyta</taxon>
        <taxon>Spermatophyta</taxon>
        <taxon>Magnoliopsida</taxon>
        <taxon>eudicotyledons</taxon>
        <taxon>Gunneridae</taxon>
        <taxon>Pentapetalae</taxon>
        <taxon>rosids</taxon>
        <taxon>fabids</taxon>
        <taxon>Fabales</taxon>
        <taxon>Fabaceae</taxon>
        <taxon>Papilionoideae</taxon>
        <taxon>50 kb inversion clade</taxon>
        <taxon>dalbergioids sensu lato</taxon>
        <taxon>Dalbergieae</taxon>
        <taxon>Pterocarpus clade</taxon>
        <taxon>Stylosanthes</taxon>
    </lineage>
</organism>
<dbReference type="Proteomes" id="UP001341840">
    <property type="component" value="Unassembled WGS sequence"/>
</dbReference>
<evidence type="ECO:0000313" key="2">
    <source>
        <dbReference type="EMBL" id="MED6114668.1"/>
    </source>
</evidence>
<feature type="compositionally biased region" description="Pro residues" evidence="1">
    <location>
        <begin position="141"/>
        <end position="165"/>
    </location>
</feature>
<protein>
    <submittedName>
        <fullName evidence="2">Uncharacterized protein</fullName>
    </submittedName>
</protein>
<gene>
    <name evidence="2" type="ORF">PIB30_082666</name>
</gene>
<name>A0ABU6QS43_9FABA</name>
<comment type="caution">
    <text evidence="2">The sequence shown here is derived from an EMBL/GenBank/DDBJ whole genome shotgun (WGS) entry which is preliminary data.</text>
</comment>
<sequence length="181" mass="19182">MAGGVLAVGGLQEAKAGQQEEQGVLDGWITSYRGLHHVRGHQREDVSYILITISFRWSRHGLQTAAKGGGFMAWGDFTAGGGACSEPSCCGGCLCGEGSDLGIHHAGESQEVTELRKAYSNMYNFLTQMRSSGSSSSAMPDMPPPPPPPSPPPPPARSQSPPPWPDQGTSFPQPEDDPDYV</sequence>
<feature type="region of interest" description="Disordered" evidence="1">
    <location>
        <begin position="130"/>
        <end position="181"/>
    </location>
</feature>
<proteinExistence type="predicted"/>
<accession>A0ABU6QS43</accession>
<evidence type="ECO:0000313" key="3">
    <source>
        <dbReference type="Proteomes" id="UP001341840"/>
    </source>
</evidence>
<evidence type="ECO:0000256" key="1">
    <source>
        <dbReference type="SAM" id="MobiDB-lite"/>
    </source>
</evidence>
<dbReference type="EMBL" id="JASCZI010001279">
    <property type="protein sequence ID" value="MED6114668.1"/>
    <property type="molecule type" value="Genomic_DNA"/>
</dbReference>